<dbReference type="Pfam" id="PF00909">
    <property type="entry name" value="Ammonium_transp"/>
    <property type="match status" value="1"/>
</dbReference>
<keyword evidence="5 7" id="KW-0472">Membrane</keyword>
<dbReference type="FunCoup" id="A0A2I4DAN3">
    <property type="interactions" value="8"/>
</dbReference>
<dbReference type="InterPro" id="IPR002229">
    <property type="entry name" value="RhesusRHD"/>
</dbReference>
<evidence type="ECO:0000313" key="10">
    <source>
        <dbReference type="RefSeq" id="XP_013889301.1"/>
    </source>
</evidence>
<evidence type="ECO:0000256" key="1">
    <source>
        <dbReference type="ARBA" id="ARBA00004141"/>
    </source>
</evidence>
<feature type="transmembrane region" description="Helical" evidence="7">
    <location>
        <begin position="113"/>
        <end position="131"/>
    </location>
</feature>
<sequence length="416" mass="46180">MAPKYAPSLRSRLAPLLLCLQTGFILLAAFYFEIKETVDRDAFINLYSEYQNVNVMIILGFGFLSTFLVRYGFSGSGFSLLVAIISTQWAIILNGIEFWYYRGKIQVDLKSVLVAELYAASALISIGAVLGKTNPVHLTLIALLEVSGFALNEWLLRTLLNVRPLNGIMLLHVFGALFGLMLTAILNRANSKQGFEKEKFDRKSGLFSMLGTLFLWMFWPSFNAVLVDDRTPWRKLEAEGSTYLALAVSAVTAAAVSVLCNPKGKLNLVQLQSCILAGGVAVGVSISAIHQPWEAMTIGFTAAIISTIGFKYLKTHMLLAFDCHDTCAILSTHGLPGLLGWLAQLVLQIKDCDDHTVAIRFAVFHISALLITVTISLIMGILTGFLLKWNFWRPPQNKKCFDDQAFWEFPHLAERK</sequence>
<feature type="transmembrane region" description="Helical" evidence="7">
    <location>
        <begin position="168"/>
        <end position="186"/>
    </location>
</feature>
<feature type="transmembrane region" description="Helical" evidence="7">
    <location>
        <begin position="363"/>
        <end position="387"/>
    </location>
</feature>
<keyword evidence="3 7" id="KW-0812">Transmembrane</keyword>
<proteinExistence type="inferred from homology"/>
<gene>
    <name evidence="10" type="primary">rhd</name>
</gene>
<dbReference type="CTD" id="6007"/>
<dbReference type="KEGG" id="alim:106536545"/>
<dbReference type="InParanoid" id="A0A2I4DAN3"/>
<feature type="transmembrane region" description="Helical" evidence="7">
    <location>
        <begin position="268"/>
        <end position="289"/>
    </location>
</feature>
<name>A0A2I4DAN3_AUSLI</name>
<dbReference type="Gene3D" id="1.10.3430.10">
    <property type="entry name" value="Ammonium transporter AmtB like domains"/>
    <property type="match status" value="1"/>
</dbReference>
<dbReference type="PANTHER" id="PTHR11730:SF120">
    <property type="entry name" value="RH BLOOD GROUP, D ANTIGEN"/>
    <property type="match status" value="1"/>
</dbReference>
<evidence type="ECO:0000256" key="5">
    <source>
        <dbReference type="ARBA" id="ARBA00023136"/>
    </source>
</evidence>
<feature type="transmembrane region" description="Helical" evidence="7">
    <location>
        <begin position="242"/>
        <end position="261"/>
    </location>
</feature>
<feature type="transmembrane region" description="Helical" evidence="7">
    <location>
        <begin position="325"/>
        <end position="343"/>
    </location>
</feature>
<dbReference type="GO" id="GO:0097272">
    <property type="term" value="P:ammonium homeostasis"/>
    <property type="evidence" value="ECO:0007669"/>
    <property type="project" value="TreeGrafter"/>
</dbReference>
<protein>
    <submittedName>
        <fullName evidence="10">Rh blood group, D antigen</fullName>
    </submittedName>
</protein>
<evidence type="ECO:0000313" key="9">
    <source>
        <dbReference type="Proteomes" id="UP000192220"/>
    </source>
</evidence>
<evidence type="ECO:0000256" key="4">
    <source>
        <dbReference type="ARBA" id="ARBA00022989"/>
    </source>
</evidence>
<evidence type="ECO:0000256" key="6">
    <source>
        <dbReference type="ARBA" id="ARBA00025220"/>
    </source>
</evidence>
<dbReference type="GO" id="GO:0008519">
    <property type="term" value="F:ammonium channel activity"/>
    <property type="evidence" value="ECO:0007669"/>
    <property type="project" value="InterPro"/>
</dbReference>
<evidence type="ECO:0000256" key="7">
    <source>
        <dbReference type="SAM" id="Phobius"/>
    </source>
</evidence>
<feature type="transmembrane region" description="Helical" evidence="7">
    <location>
        <begin position="12"/>
        <end position="32"/>
    </location>
</feature>
<dbReference type="RefSeq" id="XP_013889301.1">
    <property type="nucleotide sequence ID" value="XM_014033847.1"/>
</dbReference>
<comment type="subcellular location">
    <subcellularLocation>
        <location evidence="1">Membrane</location>
        <topology evidence="1">Multi-pass membrane protein</topology>
    </subcellularLocation>
</comment>
<dbReference type="Proteomes" id="UP000192220">
    <property type="component" value="Unplaced"/>
</dbReference>
<dbReference type="SUPFAM" id="SSF111352">
    <property type="entry name" value="Ammonium transporter"/>
    <property type="match status" value="1"/>
</dbReference>
<feature type="transmembrane region" description="Helical" evidence="7">
    <location>
        <begin position="206"/>
        <end position="222"/>
    </location>
</feature>
<dbReference type="InterPro" id="IPR029020">
    <property type="entry name" value="Ammonium/urea_transptr"/>
</dbReference>
<evidence type="ECO:0000259" key="8">
    <source>
        <dbReference type="Pfam" id="PF00909"/>
    </source>
</evidence>
<dbReference type="OrthoDB" id="8884035at2759"/>
<dbReference type="FunFam" id="1.10.3430.10:FF:000009">
    <property type="entry name" value="Blood group Rh(D) polypeptide"/>
    <property type="match status" value="1"/>
</dbReference>
<accession>A0A2I4DAN3</accession>
<feature type="transmembrane region" description="Helical" evidence="7">
    <location>
        <begin position="52"/>
        <end position="73"/>
    </location>
</feature>
<dbReference type="PRINTS" id="PR00342">
    <property type="entry name" value="RHESUSRHD"/>
</dbReference>
<dbReference type="GO" id="GO:0005886">
    <property type="term" value="C:plasma membrane"/>
    <property type="evidence" value="ECO:0007669"/>
    <property type="project" value="InterPro"/>
</dbReference>
<dbReference type="InterPro" id="IPR024041">
    <property type="entry name" value="NH4_transpt_AmtB-like_dom"/>
</dbReference>
<feature type="domain" description="Ammonium transporter AmtB-like" evidence="8">
    <location>
        <begin position="28"/>
        <end position="388"/>
    </location>
</feature>
<dbReference type="AlphaFoldDB" id="A0A2I4DAN3"/>
<dbReference type="STRING" id="52670.A0A2I4DAN3"/>
<evidence type="ECO:0000256" key="2">
    <source>
        <dbReference type="ARBA" id="ARBA00011036"/>
    </source>
</evidence>
<reference evidence="10" key="1">
    <citation type="submission" date="2025-08" db="UniProtKB">
        <authorList>
            <consortium name="RefSeq"/>
        </authorList>
    </citation>
    <scope>IDENTIFICATION</scope>
    <source>
        <strain evidence="10">Quisiro</strain>
        <tissue evidence="10">Liver</tissue>
    </source>
</reference>
<evidence type="ECO:0000256" key="3">
    <source>
        <dbReference type="ARBA" id="ARBA00022692"/>
    </source>
</evidence>
<keyword evidence="9" id="KW-1185">Reference proteome</keyword>
<feature type="transmembrane region" description="Helical" evidence="7">
    <location>
        <begin position="80"/>
        <end position="101"/>
    </location>
</feature>
<comment type="function">
    <text evidence="6">Functions as an ammonia transporter. May play a role in the elimination of ammonia in the gill.</text>
</comment>
<dbReference type="PANTHER" id="PTHR11730">
    <property type="entry name" value="AMMONIUM TRANSPORTER"/>
    <property type="match status" value="1"/>
</dbReference>
<organism evidence="9 10">
    <name type="scientific">Austrofundulus limnaeus</name>
    <name type="common">Annual killifish</name>
    <dbReference type="NCBI Taxonomy" id="52670"/>
    <lineage>
        <taxon>Eukaryota</taxon>
        <taxon>Metazoa</taxon>
        <taxon>Chordata</taxon>
        <taxon>Craniata</taxon>
        <taxon>Vertebrata</taxon>
        <taxon>Euteleostomi</taxon>
        <taxon>Actinopterygii</taxon>
        <taxon>Neopterygii</taxon>
        <taxon>Teleostei</taxon>
        <taxon>Neoteleostei</taxon>
        <taxon>Acanthomorphata</taxon>
        <taxon>Ovalentaria</taxon>
        <taxon>Atherinomorphae</taxon>
        <taxon>Cyprinodontiformes</taxon>
        <taxon>Rivulidae</taxon>
        <taxon>Austrofundulus</taxon>
    </lineage>
</organism>
<keyword evidence="4 7" id="KW-1133">Transmembrane helix</keyword>
<comment type="similarity">
    <text evidence="2">Belongs to the ammonium transporter (TC 2.A.49) family. Rh subfamily.</text>
</comment>
<feature type="transmembrane region" description="Helical" evidence="7">
    <location>
        <begin position="295"/>
        <end position="313"/>
    </location>
</feature>